<protein>
    <submittedName>
        <fullName evidence="1">Uncharacterized protein</fullName>
    </submittedName>
</protein>
<keyword evidence="2" id="KW-1185">Reference proteome</keyword>
<reference evidence="1" key="3">
    <citation type="journal article" date="2017" name="Nature">
        <title>Genome sequence of the progenitor of the wheat D genome Aegilops tauschii.</title>
        <authorList>
            <person name="Luo M.C."/>
            <person name="Gu Y.Q."/>
            <person name="Puiu D."/>
            <person name="Wang H."/>
            <person name="Twardziok S.O."/>
            <person name="Deal K.R."/>
            <person name="Huo N."/>
            <person name="Zhu T."/>
            <person name="Wang L."/>
            <person name="Wang Y."/>
            <person name="McGuire P.E."/>
            <person name="Liu S."/>
            <person name="Long H."/>
            <person name="Ramasamy R.K."/>
            <person name="Rodriguez J.C."/>
            <person name="Van S.L."/>
            <person name="Yuan L."/>
            <person name="Wang Z."/>
            <person name="Xia Z."/>
            <person name="Xiao L."/>
            <person name="Anderson O.D."/>
            <person name="Ouyang S."/>
            <person name="Liang Y."/>
            <person name="Zimin A.V."/>
            <person name="Pertea G."/>
            <person name="Qi P."/>
            <person name="Bennetzen J.L."/>
            <person name="Dai X."/>
            <person name="Dawson M.W."/>
            <person name="Muller H.G."/>
            <person name="Kugler K."/>
            <person name="Rivarola-Duarte L."/>
            <person name="Spannagl M."/>
            <person name="Mayer K.F.X."/>
            <person name="Lu F.H."/>
            <person name="Bevan M.W."/>
            <person name="Leroy P."/>
            <person name="Li P."/>
            <person name="You F.M."/>
            <person name="Sun Q."/>
            <person name="Liu Z."/>
            <person name="Lyons E."/>
            <person name="Wicker T."/>
            <person name="Salzberg S.L."/>
            <person name="Devos K.M."/>
            <person name="Dvorak J."/>
        </authorList>
    </citation>
    <scope>NUCLEOTIDE SEQUENCE [LARGE SCALE GENOMIC DNA]</scope>
    <source>
        <strain evidence="1">cv. AL8/78</strain>
    </source>
</reference>
<name>A0A453RPK9_AEGTS</name>
<organism evidence="1 2">
    <name type="scientific">Aegilops tauschii subsp. strangulata</name>
    <name type="common">Goatgrass</name>
    <dbReference type="NCBI Taxonomy" id="200361"/>
    <lineage>
        <taxon>Eukaryota</taxon>
        <taxon>Viridiplantae</taxon>
        <taxon>Streptophyta</taxon>
        <taxon>Embryophyta</taxon>
        <taxon>Tracheophyta</taxon>
        <taxon>Spermatophyta</taxon>
        <taxon>Magnoliopsida</taxon>
        <taxon>Liliopsida</taxon>
        <taxon>Poales</taxon>
        <taxon>Poaceae</taxon>
        <taxon>BOP clade</taxon>
        <taxon>Pooideae</taxon>
        <taxon>Triticodae</taxon>
        <taxon>Triticeae</taxon>
        <taxon>Triticinae</taxon>
        <taxon>Aegilops</taxon>
    </lineage>
</organism>
<reference evidence="1" key="4">
    <citation type="submission" date="2019-03" db="UniProtKB">
        <authorList>
            <consortium name="EnsemblPlants"/>
        </authorList>
    </citation>
    <scope>IDENTIFICATION</scope>
</reference>
<reference evidence="1" key="5">
    <citation type="journal article" date="2021" name="G3 (Bethesda)">
        <title>Aegilops tauschii genome assembly Aet v5.0 features greater sequence contiguity and improved annotation.</title>
        <authorList>
            <person name="Wang L."/>
            <person name="Zhu T."/>
            <person name="Rodriguez J.C."/>
            <person name="Deal K.R."/>
            <person name="Dubcovsky J."/>
            <person name="McGuire P.E."/>
            <person name="Lux T."/>
            <person name="Spannagl M."/>
            <person name="Mayer K.F.X."/>
            <person name="Baldrich P."/>
            <person name="Meyers B.C."/>
            <person name="Huo N."/>
            <person name="Gu Y.Q."/>
            <person name="Zhou H."/>
            <person name="Devos K.M."/>
            <person name="Bennetzen J.L."/>
            <person name="Unver T."/>
            <person name="Budak H."/>
            <person name="Gulick P.J."/>
            <person name="Galiba G."/>
            <person name="Kalapos B."/>
            <person name="Nelson D.R."/>
            <person name="Li P."/>
            <person name="You F.M."/>
            <person name="Luo M.C."/>
            <person name="Dvorak J."/>
        </authorList>
    </citation>
    <scope>NUCLEOTIDE SEQUENCE [LARGE SCALE GENOMIC DNA]</scope>
    <source>
        <strain evidence="1">cv. AL8/78</strain>
    </source>
</reference>
<dbReference type="EnsemblPlants" id="AET7Gv20657300.21">
    <property type="protein sequence ID" value="AET7Gv20657300.21"/>
    <property type="gene ID" value="AET7Gv20657300"/>
</dbReference>
<evidence type="ECO:0000313" key="1">
    <source>
        <dbReference type="EnsemblPlants" id="AET7Gv20657300.18"/>
    </source>
</evidence>
<dbReference type="Proteomes" id="UP000015105">
    <property type="component" value="Chromosome 7D"/>
</dbReference>
<dbReference type="AlphaFoldDB" id="A0A453RPK9"/>
<proteinExistence type="predicted"/>
<accession>A0A453RPK9</accession>
<dbReference type="Gramene" id="AET7Gv20657300.21">
    <property type="protein sequence ID" value="AET7Gv20657300.21"/>
    <property type="gene ID" value="AET7Gv20657300"/>
</dbReference>
<sequence>MEVRRISPVADAPAPRLDYGLSVGVGVNGSRRRRCRGNPHGQVAGRANGTRLGRIKEEERVVGGSAKRGSACGREAAVGGTLAGLFCASGPRSWFVRAAGAGGIARTSVW</sequence>
<evidence type="ECO:0000313" key="2">
    <source>
        <dbReference type="Proteomes" id="UP000015105"/>
    </source>
</evidence>
<dbReference type="EnsemblPlants" id="AET7Gv20657300.18">
    <property type="protein sequence ID" value="AET7Gv20657300.18"/>
    <property type="gene ID" value="AET7Gv20657300"/>
</dbReference>
<dbReference type="Gramene" id="AET7Gv20657300.18">
    <property type="protein sequence ID" value="AET7Gv20657300.18"/>
    <property type="gene ID" value="AET7Gv20657300"/>
</dbReference>
<reference evidence="2" key="1">
    <citation type="journal article" date="2014" name="Science">
        <title>Ancient hybridizations among the ancestral genomes of bread wheat.</title>
        <authorList>
            <consortium name="International Wheat Genome Sequencing Consortium,"/>
            <person name="Marcussen T."/>
            <person name="Sandve S.R."/>
            <person name="Heier L."/>
            <person name="Spannagl M."/>
            <person name="Pfeifer M."/>
            <person name="Jakobsen K.S."/>
            <person name="Wulff B.B."/>
            <person name="Steuernagel B."/>
            <person name="Mayer K.F."/>
            <person name="Olsen O.A."/>
        </authorList>
    </citation>
    <scope>NUCLEOTIDE SEQUENCE [LARGE SCALE GENOMIC DNA]</scope>
    <source>
        <strain evidence="2">cv. AL8/78</strain>
    </source>
</reference>
<reference evidence="2" key="2">
    <citation type="journal article" date="2017" name="Nat. Plants">
        <title>The Aegilops tauschii genome reveals multiple impacts of transposons.</title>
        <authorList>
            <person name="Zhao G."/>
            <person name="Zou C."/>
            <person name="Li K."/>
            <person name="Wang K."/>
            <person name="Li T."/>
            <person name="Gao L."/>
            <person name="Zhang X."/>
            <person name="Wang H."/>
            <person name="Yang Z."/>
            <person name="Liu X."/>
            <person name="Jiang W."/>
            <person name="Mao L."/>
            <person name="Kong X."/>
            <person name="Jiao Y."/>
            <person name="Jia J."/>
        </authorList>
    </citation>
    <scope>NUCLEOTIDE SEQUENCE [LARGE SCALE GENOMIC DNA]</scope>
    <source>
        <strain evidence="2">cv. AL8/78</strain>
    </source>
</reference>